<dbReference type="InterPro" id="IPR023696">
    <property type="entry name" value="Ureohydrolase_dom_sf"/>
</dbReference>
<feature type="compositionally biased region" description="Polar residues" evidence="1">
    <location>
        <begin position="13"/>
        <end position="22"/>
    </location>
</feature>
<feature type="compositionally biased region" description="Low complexity" evidence="1">
    <location>
        <begin position="897"/>
        <end position="912"/>
    </location>
</feature>
<evidence type="ECO:0000313" key="3">
    <source>
        <dbReference type="EMBL" id="KAF2155045.1"/>
    </source>
</evidence>
<keyword evidence="4" id="KW-1185">Reference proteome</keyword>
<feature type="compositionally biased region" description="Pro residues" evidence="1">
    <location>
        <begin position="946"/>
        <end position="958"/>
    </location>
</feature>
<sequence>MAHGQISGLRVITTHSPSNNTPVKLESSSSRPSSSHTVASSNARTESPAQFQPLRRSSSSFAPGPVLPSPQIHKRLSTSSLKGPQSPSSPRFPTSRRSSSNLPARPASQISFHGAASSEADVPKPRTAASVGADYFAKELALHDRTHQDSETIVIIHEACYGHRFSRPRTSKAALSTIVERPERITAAVLGLSTAYVRLGSRHAGGLAPPAPGDDLTRKSPFAIRRSSRSVGLLSTPVVSVHGREWMNELQAMCLAAGARLALDGKELLRPVGSEQFHEGDLYLCAESLEALQGAVGGVCDAVDAVFSESLTKRAFVAVRPPGHHCSADFPSGFCWLNNVHVGIQHAAQTHGLTHAVILDFDLHHGDGSQEITWDINERNQAMPKNTAHSKKAAIGYYSLHDINSYPCESGDKEKVQNASLCIDNAHGQSIWNVHLEPWSSEADFARLYETKYSVIFDKARSFLQKQTARINAAPKGGKPRAAVFISAGFDASQWEGAGMQRHAVNVPTSFYERFTRDAVKLAQDASTAAEGRCISVLEGGYSNRALTSGVLSHVSGLCQPAAGPILNGGSREMELADIPNDMSGGSEHVQPCDSKWWNSEALHALETYEATEVALPKKVRTSGFIPTFASPTESFSNKVVDQEKFYRSMSGTMRPLPEFIDTTIPEVDWIAASHALCKVLLAASRTKKQRQSMGRQLRDRKAKTSVDGSSGPFEEENGSRPSTSRRKTLDAPGAHTASPAPTKARATTSRRSSASPLPAVPSIPAAFASSSPSTPAQGAAGRRTRKSPNKAAATSNAPLQSPDPVAVNGSVTSNSKDSSTASFETAPSTTSDMDSLTSAVKRITLKQEAERAAKRKAPRKAAAVDPVKLKAAEARPAPSQPAPSSQQPLFHSTGVANSLPARSVAAAAAAAAPPPSTSPMPTPIAAAIVQDASKLHSELAQQLPQPDPAPVAPPQQQPQPKQHSASIAALLNPSPSLTPQRPVQGTVPDSAARQLHAEEALAMRQPQQYQQYQSQQPQQGYRSPPIFSATGTIPFASAPAGGVGNGVSRSMLGGAESPFAESGGEEGGNQ</sequence>
<dbReference type="InterPro" id="IPR037138">
    <property type="entry name" value="His_deacetylse_dom_sf"/>
</dbReference>
<feature type="compositionally biased region" description="Polar residues" evidence="1">
    <location>
        <begin position="974"/>
        <end position="984"/>
    </location>
</feature>
<protein>
    <submittedName>
        <fullName evidence="3">Arginase/deacetylase</fullName>
    </submittedName>
</protein>
<feature type="compositionally biased region" description="Low complexity" evidence="1">
    <location>
        <begin position="27"/>
        <end position="41"/>
    </location>
</feature>
<feature type="region of interest" description="Disordered" evidence="1">
    <location>
        <begin position="686"/>
        <end position="1071"/>
    </location>
</feature>
<feature type="compositionally biased region" description="Polar residues" evidence="1">
    <location>
        <begin position="810"/>
        <end position="839"/>
    </location>
</feature>
<proteinExistence type="predicted"/>
<dbReference type="OrthoDB" id="5232919at2759"/>
<feature type="compositionally biased region" description="Low complexity" evidence="1">
    <location>
        <begin position="1006"/>
        <end position="1020"/>
    </location>
</feature>
<name>A0A9P4J6N1_9PEZI</name>
<feature type="domain" description="Histone deacetylase" evidence="2">
    <location>
        <begin position="239"/>
        <end position="557"/>
    </location>
</feature>
<evidence type="ECO:0000259" key="2">
    <source>
        <dbReference type="Pfam" id="PF00850"/>
    </source>
</evidence>
<evidence type="ECO:0000256" key="1">
    <source>
        <dbReference type="SAM" id="MobiDB-lite"/>
    </source>
</evidence>
<dbReference type="GO" id="GO:0010468">
    <property type="term" value="P:regulation of gene expression"/>
    <property type="evidence" value="ECO:0007669"/>
    <property type="project" value="UniProtKB-ARBA"/>
</dbReference>
<dbReference type="PRINTS" id="PR01270">
    <property type="entry name" value="HDASUPER"/>
</dbReference>
<feature type="compositionally biased region" description="Low complexity" evidence="1">
    <location>
        <begin position="737"/>
        <end position="777"/>
    </location>
</feature>
<dbReference type="InterPro" id="IPR023801">
    <property type="entry name" value="His_deacetylse_dom"/>
</dbReference>
<dbReference type="Pfam" id="PF00850">
    <property type="entry name" value="Hist_deacetyl"/>
    <property type="match status" value="1"/>
</dbReference>
<dbReference type="GO" id="GO:0005634">
    <property type="term" value="C:nucleus"/>
    <property type="evidence" value="ECO:0007669"/>
    <property type="project" value="TreeGrafter"/>
</dbReference>
<comment type="caution">
    <text evidence="3">The sequence shown here is derived from an EMBL/GenBank/DDBJ whole genome shotgun (WGS) entry which is preliminary data.</text>
</comment>
<dbReference type="EMBL" id="ML996083">
    <property type="protein sequence ID" value="KAF2155045.1"/>
    <property type="molecule type" value="Genomic_DNA"/>
</dbReference>
<dbReference type="InterPro" id="IPR000286">
    <property type="entry name" value="HDACs"/>
</dbReference>
<dbReference type="Gene3D" id="3.40.800.20">
    <property type="entry name" value="Histone deacetylase domain"/>
    <property type="match status" value="1"/>
</dbReference>
<feature type="compositionally biased region" description="Low complexity" evidence="1">
    <location>
        <begin position="875"/>
        <end position="889"/>
    </location>
</feature>
<feature type="compositionally biased region" description="Pro residues" evidence="1">
    <location>
        <begin position="913"/>
        <end position="923"/>
    </location>
</feature>
<dbReference type="Proteomes" id="UP000799439">
    <property type="component" value="Unassembled WGS sequence"/>
</dbReference>
<dbReference type="PANTHER" id="PTHR47558">
    <property type="entry name" value="HISTONE DEACETYLASE HOS3"/>
    <property type="match status" value="1"/>
</dbReference>
<dbReference type="CDD" id="cd09998">
    <property type="entry name" value="HDAC_Hos3"/>
    <property type="match status" value="1"/>
</dbReference>
<dbReference type="InterPro" id="IPR053244">
    <property type="entry name" value="HDAC_HD_type_1"/>
</dbReference>
<feature type="region of interest" description="Disordered" evidence="1">
    <location>
        <begin position="1"/>
        <end position="124"/>
    </location>
</feature>
<feature type="compositionally biased region" description="Low complexity" evidence="1">
    <location>
        <begin position="86"/>
        <end position="100"/>
    </location>
</feature>
<dbReference type="FunFam" id="3.40.800.20:FF:000011">
    <property type="entry name" value="Histone deacetylase HOS3"/>
    <property type="match status" value="1"/>
</dbReference>
<reference evidence="3" key="1">
    <citation type="journal article" date="2020" name="Stud. Mycol.">
        <title>101 Dothideomycetes genomes: a test case for predicting lifestyles and emergence of pathogens.</title>
        <authorList>
            <person name="Haridas S."/>
            <person name="Albert R."/>
            <person name="Binder M."/>
            <person name="Bloem J."/>
            <person name="Labutti K."/>
            <person name="Salamov A."/>
            <person name="Andreopoulos B."/>
            <person name="Baker S."/>
            <person name="Barry K."/>
            <person name="Bills G."/>
            <person name="Bluhm B."/>
            <person name="Cannon C."/>
            <person name="Castanera R."/>
            <person name="Culley D."/>
            <person name="Daum C."/>
            <person name="Ezra D."/>
            <person name="Gonzalez J."/>
            <person name="Henrissat B."/>
            <person name="Kuo A."/>
            <person name="Liang C."/>
            <person name="Lipzen A."/>
            <person name="Lutzoni F."/>
            <person name="Magnuson J."/>
            <person name="Mondo S."/>
            <person name="Nolan M."/>
            <person name="Ohm R."/>
            <person name="Pangilinan J."/>
            <person name="Park H.-J."/>
            <person name="Ramirez L."/>
            <person name="Alfaro M."/>
            <person name="Sun H."/>
            <person name="Tritt A."/>
            <person name="Yoshinaga Y."/>
            <person name="Zwiers L.-H."/>
            <person name="Turgeon B."/>
            <person name="Goodwin S."/>
            <person name="Spatafora J."/>
            <person name="Crous P."/>
            <person name="Grigoriev I."/>
        </authorList>
    </citation>
    <scope>NUCLEOTIDE SEQUENCE</scope>
    <source>
        <strain evidence="3">CBS 260.36</strain>
    </source>
</reference>
<feature type="compositionally biased region" description="Polar residues" evidence="1">
    <location>
        <begin position="42"/>
        <end position="61"/>
    </location>
</feature>
<dbReference type="AlphaFoldDB" id="A0A9P4J6N1"/>
<evidence type="ECO:0000313" key="4">
    <source>
        <dbReference type="Proteomes" id="UP000799439"/>
    </source>
</evidence>
<organism evidence="3 4">
    <name type="scientific">Myriangium duriaei CBS 260.36</name>
    <dbReference type="NCBI Taxonomy" id="1168546"/>
    <lineage>
        <taxon>Eukaryota</taxon>
        <taxon>Fungi</taxon>
        <taxon>Dikarya</taxon>
        <taxon>Ascomycota</taxon>
        <taxon>Pezizomycotina</taxon>
        <taxon>Dothideomycetes</taxon>
        <taxon>Dothideomycetidae</taxon>
        <taxon>Myriangiales</taxon>
        <taxon>Myriangiaceae</taxon>
        <taxon>Myriangium</taxon>
    </lineage>
</organism>
<dbReference type="GO" id="GO:0004407">
    <property type="term" value="F:histone deacetylase activity"/>
    <property type="evidence" value="ECO:0007669"/>
    <property type="project" value="TreeGrafter"/>
</dbReference>
<gene>
    <name evidence="3" type="ORF">K461DRAFT_285173</name>
</gene>
<dbReference type="PANTHER" id="PTHR47558:SF1">
    <property type="entry name" value="HISTONE DEACETYLASE HOS3"/>
    <property type="match status" value="1"/>
</dbReference>
<dbReference type="SUPFAM" id="SSF52768">
    <property type="entry name" value="Arginase/deacetylase"/>
    <property type="match status" value="1"/>
</dbReference>
<accession>A0A9P4J6N1</accession>